<dbReference type="GO" id="GO:0043041">
    <property type="term" value="P:amino acid activation for nonribosomal peptide biosynthetic process"/>
    <property type="evidence" value="ECO:0007669"/>
    <property type="project" value="TreeGrafter"/>
</dbReference>
<evidence type="ECO:0000313" key="8">
    <source>
        <dbReference type="EMBL" id="KAA8649516.1"/>
    </source>
</evidence>
<dbReference type="InterPro" id="IPR023213">
    <property type="entry name" value="CAT-like_dom_sf"/>
</dbReference>
<keyword evidence="2" id="KW-0597">Phosphoprotein</keyword>
<protein>
    <submittedName>
        <fullName evidence="8">Nonribosomal peptide synthetases (NRPS)</fullName>
    </submittedName>
</protein>
<dbReference type="GO" id="GO:0044550">
    <property type="term" value="P:secondary metabolite biosynthetic process"/>
    <property type="evidence" value="ECO:0007669"/>
    <property type="project" value="TreeGrafter"/>
</dbReference>
<feature type="domain" description="Condensation" evidence="7">
    <location>
        <begin position="618"/>
        <end position="787"/>
    </location>
</feature>
<comment type="similarity">
    <text evidence="4">Belongs to the NRP synthetase family.</text>
</comment>
<dbReference type="Pfam" id="PF00668">
    <property type="entry name" value="Condensation"/>
    <property type="match status" value="1"/>
</dbReference>
<dbReference type="InterPro" id="IPR045851">
    <property type="entry name" value="AMP-bd_C_sf"/>
</dbReference>
<evidence type="ECO:0000256" key="3">
    <source>
        <dbReference type="ARBA" id="ARBA00022598"/>
    </source>
</evidence>
<dbReference type="Pfam" id="PF00501">
    <property type="entry name" value="AMP-binding"/>
    <property type="match status" value="1"/>
</dbReference>
<dbReference type="FunFam" id="3.30.300.30:FF:000015">
    <property type="entry name" value="Nonribosomal peptide synthase SidD"/>
    <property type="match status" value="1"/>
</dbReference>
<evidence type="ECO:0000256" key="4">
    <source>
        <dbReference type="ARBA" id="ARBA00029454"/>
    </source>
</evidence>
<dbReference type="Proteomes" id="UP000324241">
    <property type="component" value="Unassembled WGS sequence"/>
</dbReference>
<proteinExistence type="inferred from homology"/>
<dbReference type="GeneID" id="54324889"/>
<sequence length="807" mass="89181">MESPSVDWKASKWDPMDLAFIVFTSGSTGKPKGILMNHSSLCTSIQDHTSSLNIEAGETRGLHFASYAFDASIYEIFSVLVNGGCVCIPSEADRSNNLAGFINASHVNWAIFTQTVLNNLLQPEQVVPGLQTVVVGGEALTQDVVDVWADKVALVNGYDLAETTICAARLVPVHGWLPGTIGKVTGGIGWITMPSDPSRLAPIEGPVVTRGYMNDPDKTAEVYIPAPDWLKKFRNKDTSWHTGRLYRSGDLVQYTHGGGIRFLGRRDTQVKLRVQRIELGEVEYQTARAFPCVKEVVAEVVYRGGNKCDATLVVFIVTTTDSNEALEELFVGYDSQFAAAVHTATVKLSKQLPRYMVPATFLRVSHVPRSGSGKIDRWSLREQAAAMRNPDEFSKTTRRTAPRELTMKQEHLLRDLRLRQGHEDVQSSSAARPPNFPDGHFNHPTLSELARATERSLQDITVDDYRPGSLLGITDLESFVTRFPGLPATLAAENLADVLPTTQLQGSLMDDQNATYFVVSLPNGIDMDRLNKACLAMVDHNPSLRTILVPYGAQYIQIILRQVNLPITQLTCEGDMEEFVQSVCTQDYNTPIPPEVPQSYYARTSDSVVEKDSTPIMKGGVTMATLTKAAWALVLAQVTGQDDVVFGNVLNGRELPIANAEEVPGPCITVLPLRVSIQRSWTVQSLLWHVQQQYKRAIPFSSAEFYEIKRLMAAHWSPEARLCSVFTHQNEGVERTIPFQNVECPMEMFQHNDSTPFHVVTGPQGDNLLIAMSVLDPAFCQEDINDLEKLATTIIKLAADDSAALEF</sequence>
<keyword evidence="3" id="KW-0436">Ligase</keyword>
<keyword evidence="1" id="KW-0596">Phosphopantetheine</keyword>
<dbReference type="GO" id="GO:0016874">
    <property type="term" value="F:ligase activity"/>
    <property type="evidence" value="ECO:0007669"/>
    <property type="project" value="UniProtKB-KW"/>
</dbReference>
<dbReference type="VEuPathDB" id="FungiDB:EYZ11_009390"/>
<dbReference type="Gene3D" id="3.40.50.12780">
    <property type="entry name" value="N-terminal domain of ligase-like"/>
    <property type="match status" value="1"/>
</dbReference>
<evidence type="ECO:0000259" key="7">
    <source>
        <dbReference type="Pfam" id="PF00668"/>
    </source>
</evidence>
<dbReference type="RefSeq" id="XP_033428877.1">
    <property type="nucleotide sequence ID" value="XM_033566882.1"/>
</dbReference>
<dbReference type="Gene3D" id="3.30.559.10">
    <property type="entry name" value="Chloramphenicol acetyltransferase-like domain"/>
    <property type="match status" value="1"/>
</dbReference>
<dbReference type="SUPFAM" id="SSF56801">
    <property type="entry name" value="Acetyl-CoA synthetase-like"/>
    <property type="match status" value="1"/>
</dbReference>
<dbReference type="InterPro" id="IPR042099">
    <property type="entry name" value="ANL_N_sf"/>
</dbReference>
<feature type="domain" description="AMP-dependent synthetase/ligase" evidence="6">
    <location>
        <begin position="10"/>
        <end position="187"/>
    </location>
</feature>
<dbReference type="PANTHER" id="PTHR45527:SF1">
    <property type="entry name" value="FATTY ACID SYNTHASE"/>
    <property type="match status" value="1"/>
</dbReference>
<dbReference type="AlphaFoldDB" id="A0A5M9MU96"/>
<evidence type="ECO:0000259" key="6">
    <source>
        <dbReference type="Pfam" id="PF00501"/>
    </source>
</evidence>
<evidence type="ECO:0000256" key="2">
    <source>
        <dbReference type="ARBA" id="ARBA00022553"/>
    </source>
</evidence>
<dbReference type="SUPFAM" id="SSF52777">
    <property type="entry name" value="CoA-dependent acyltransferases"/>
    <property type="match status" value="2"/>
</dbReference>
<comment type="caution">
    <text evidence="8">The sequence shown here is derived from an EMBL/GenBank/DDBJ whole genome shotgun (WGS) entry which is preliminary data.</text>
</comment>
<dbReference type="OrthoDB" id="416786at2759"/>
<dbReference type="GO" id="GO:0031177">
    <property type="term" value="F:phosphopantetheine binding"/>
    <property type="evidence" value="ECO:0007669"/>
    <property type="project" value="TreeGrafter"/>
</dbReference>
<organism evidence="8 9">
    <name type="scientific">Aspergillus tanneri</name>
    <dbReference type="NCBI Taxonomy" id="1220188"/>
    <lineage>
        <taxon>Eukaryota</taxon>
        <taxon>Fungi</taxon>
        <taxon>Dikarya</taxon>
        <taxon>Ascomycota</taxon>
        <taxon>Pezizomycotina</taxon>
        <taxon>Eurotiomycetes</taxon>
        <taxon>Eurotiomycetidae</taxon>
        <taxon>Eurotiales</taxon>
        <taxon>Aspergillaceae</taxon>
        <taxon>Aspergillus</taxon>
        <taxon>Aspergillus subgen. Circumdati</taxon>
    </lineage>
</organism>
<dbReference type="InterPro" id="IPR001242">
    <property type="entry name" value="Condensation_dom"/>
</dbReference>
<reference evidence="8 9" key="1">
    <citation type="submission" date="2019-08" db="EMBL/GenBank/DDBJ databases">
        <title>The genome sequence of a newly discovered highly antifungal drug resistant Aspergillus species, Aspergillus tanneri NIH 1004.</title>
        <authorList>
            <person name="Mounaud S."/>
            <person name="Singh I."/>
            <person name="Joardar V."/>
            <person name="Pakala S."/>
            <person name="Pakala S."/>
            <person name="Venepally P."/>
            <person name="Chung J.K."/>
            <person name="Losada L."/>
            <person name="Nierman W.C."/>
        </authorList>
    </citation>
    <scope>NUCLEOTIDE SEQUENCE [LARGE SCALE GENOMIC DNA]</scope>
    <source>
        <strain evidence="8 9">NIH1004</strain>
    </source>
</reference>
<dbReference type="GO" id="GO:0005737">
    <property type="term" value="C:cytoplasm"/>
    <property type="evidence" value="ECO:0007669"/>
    <property type="project" value="TreeGrafter"/>
</dbReference>
<dbReference type="CDD" id="cd05918">
    <property type="entry name" value="A_NRPS_SidN3_like"/>
    <property type="match status" value="1"/>
</dbReference>
<dbReference type="PROSITE" id="PS00455">
    <property type="entry name" value="AMP_BINDING"/>
    <property type="match status" value="1"/>
</dbReference>
<dbReference type="Gene3D" id="3.30.559.30">
    <property type="entry name" value="Nonribosomal peptide synthetase, condensation domain"/>
    <property type="match status" value="1"/>
</dbReference>
<name>A0A5M9MU96_9EURO</name>
<dbReference type="InterPro" id="IPR020845">
    <property type="entry name" value="AMP-binding_CS"/>
</dbReference>
<dbReference type="Gene3D" id="3.30.300.30">
    <property type="match status" value="1"/>
</dbReference>
<evidence type="ECO:0000256" key="5">
    <source>
        <dbReference type="SAM" id="MobiDB-lite"/>
    </source>
</evidence>
<dbReference type="PANTHER" id="PTHR45527">
    <property type="entry name" value="NONRIBOSOMAL PEPTIDE SYNTHETASE"/>
    <property type="match status" value="1"/>
</dbReference>
<evidence type="ECO:0000256" key="1">
    <source>
        <dbReference type="ARBA" id="ARBA00022450"/>
    </source>
</evidence>
<dbReference type="EMBL" id="QUQM01000001">
    <property type="protein sequence ID" value="KAA8649516.1"/>
    <property type="molecule type" value="Genomic_DNA"/>
</dbReference>
<accession>A0A5M9MU96</accession>
<feature type="region of interest" description="Disordered" evidence="5">
    <location>
        <begin position="421"/>
        <end position="443"/>
    </location>
</feature>
<gene>
    <name evidence="8" type="ORF">ATNIH1004_002187</name>
</gene>
<dbReference type="InterPro" id="IPR000873">
    <property type="entry name" value="AMP-dep_synth/lig_dom"/>
</dbReference>
<evidence type="ECO:0000313" key="9">
    <source>
        <dbReference type="Proteomes" id="UP000324241"/>
    </source>
</evidence>